<dbReference type="InterPro" id="IPR001451">
    <property type="entry name" value="Hexapep"/>
</dbReference>
<dbReference type="SUPFAM" id="SSF51161">
    <property type="entry name" value="Trimeric LpxA-like enzymes"/>
    <property type="match status" value="1"/>
</dbReference>
<dbReference type="Proteomes" id="UP000192277">
    <property type="component" value="Unassembled WGS sequence"/>
</dbReference>
<evidence type="ECO:0000256" key="1">
    <source>
        <dbReference type="ARBA" id="ARBA00007274"/>
    </source>
</evidence>
<reference evidence="5 6" key="1">
    <citation type="submission" date="2016-04" db="EMBL/GenBank/DDBJ databases">
        <authorList>
            <person name="Chen L."/>
            <person name="Zhuang W."/>
            <person name="Wang G."/>
        </authorList>
    </citation>
    <scope>NUCLEOTIDE SEQUENCE [LARGE SCALE GENOMIC DNA]</scope>
    <source>
        <strain evidence="6">GR20</strain>
    </source>
</reference>
<comment type="similarity">
    <text evidence="1">Belongs to the transferase hexapeptide repeat family.</text>
</comment>
<dbReference type="InterPro" id="IPR011004">
    <property type="entry name" value="Trimer_LpxA-like_sf"/>
</dbReference>
<dbReference type="InterPro" id="IPR051159">
    <property type="entry name" value="Hexapeptide_acetyltransf"/>
</dbReference>
<gene>
    <name evidence="5" type="ORF">A4D02_03035</name>
</gene>
<sequence length="204" mass="22224">MSEILENQRPVTFKQKWKTFLLKRRYGIKLHNNGPIRIFGKLPFFKLPGTSKIILGSKVVLNSDFENSNTALTFRCTLVCGLNGIIEIGDNSMLNGVSITAYQKVSIGKNCQIASCTIISDTDFHPVSPAIREREVMGYKIDHAVVNKKEVRIGNNVWIGWGSTILKGVSIGDNSVIAAGSVVLSDIPPNVLAAGNPAVVKKSL</sequence>
<protein>
    <recommendedName>
        <fullName evidence="7">Acyltransferase</fullName>
    </recommendedName>
</protein>
<dbReference type="PROSITE" id="PS00101">
    <property type="entry name" value="HEXAPEP_TRANSFERASES"/>
    <property type="match status" value="1"/>
</dbReference>
<accession>A0ABX3P568</accession>
<evidence type="ECO:0000256" key="3">
    <source>
        <dbReference type="ARBA" id="ARBA00022737"/>
    </source>
</evidence>
<dbReference type="InterPro" id="IPR018357">
    <property type="entry name" value="Hexapep_transf_CS"/>
</dbReference>
<dbReference type="PANTHER" id="PTHR23416">
    <property type="entry name" value="SIALIC ACID SYNTHASE-RELATED"/>
    <property type="match status" value="1"/>
</dbReference>
<keyword evidence="4" id="KW-0012">Acyltransferase</keyword>
<proteinExistence type="inferred from homology"/>
<dbReference type="EMBL" id="LWBO01000001">
    <property type="protein sequence ID" value="OQP55297.1"/>
    <property type="molecule type" value="Genomic_DNA"/>
</dbReference>
<organism evidence="5 6">
    <name type="scientific">Niastella koreensis</name>
    <dbReference type="NCBI Taxonomy" id="354356"/>
    <lineage>
        <taxon>Bacteria</taxon>
        <taxon>Pseudomonadati</taxon>
        <taxon>Bacteroidota</taxon>
        <taxon>Chitinophagia</taxon>
        <taxon>Chitinophagales</taxon>
        <taxon>Chitinophagaceae</taxon>
        <taxon>Niastella</taxon>
    </lineage>
</organism>
<evidence type="ECO:0000313" key="6">
    <source>
        <dbReference type="Proteomes" id="UP000192277"/>
    </source>
</evidence>
<evidence type="ECO:0000313" key="5">
    <source>
        <dbReference type="EMBL" id="OQP55297.1"/>
    </source>
</evidence>
<keyword evidence="6" id="KW-1185">Reference proteome</keyword>
<dbReference type="RefSeq" id="WP_014222892.1">
    <property type="nucleotide sequence ID" value="NZ_LWBO01000001.1"/>
</dbReference>
<evidence type="ECO:0008006" key="7">
    <source>
        <dbReference type="Google" id="ProtNLM"/>
    </source>
</evidence>
<name>A0ABX3P568_9BACT</name>
<dbReference type="Gene3D" id="2.160.10.10">
    <property type="entry name" value="Hexapeptide repeat proteins"/>
    <property type="match status" value="1"/>
</dbReference>
<dbReference type="CDD" id="cd04647">
    <property type="entry name" value="LbH_MAT_like"/>
    <property type="match status" value="1"/>
</dbReference>
<keyword evidence="2" id="KW-0808">Transferase</keyword>
<keyword evidence="3" id="KW-0677">Repeat</keyword>
<evidence type="ECO:0000256" key="4">
    <source>
        <dbReference type="ARBA" id="ARBA00023315"/>
    </source>
</evidence>
<dbReference type="PANTHER" id="PTHR23416:SF23">
    <property type="entry name" value="ACETYLTRANSFERASE C18B11.09C-RELATED"/>
    <property type="match status" value="1"/>
</dbReference>
<comment type="caution">
    <text evidence="5">The sequence shown here is derived from an EMBL/GenBank/DDBJ whole genome shotgun (WGS) entry which is preliminary data.</text>
</comment>
<dbReference type="Pfam" id="PF14602">
    <property type="entry name" value="Hexapep_2"/>
    <property type="match status" value="1"/>
</dbReference>
<evidence type="ECO:0000256" key="2">
    <source>
        <dbReference type="ARBA" id="ARBA00022679"/>
    </source>
</evidence>